<dbReference type="InterPro" id="IPR047650">
    <property type="entry name" value="Transpos_IS110"/>
</dbReference>
<dbReference type="InterPro" id="IPR002525">
    <property type="entry name" value="Transp_IS110-like_N"/>
</dbReference>
<dbReference type="EMBL" id="LRRQ01000187">
    <property type="protein sequence ID" value="OAM87063.1"/>
    <property type="molecule type" value="Genomic_DNA"/>
</dbReference>
<reference evidence="2 3" key="1">
    <citation type="submission" date="2016-01" db="EMBL/GenBank/DDBJ databases">
        <title>High potential of lignocellulose degradation of a new Verrucomicrobia species.</title>
        <authorList>
            <person name="Wang Y."/>
            <person name="Shi Y."/>
            <person name="Qiu Z."/>
            <person name="Liu S."/>
            <person name="Yang H."/>
        </authorList>
    </citation>
    <scope>NUCLEOTIDE SEQUENCE [LARGE SCALE GENOMIC DNA]</scope>
    <source>
        <strain evidence="2 3">TSB47</strain>
    </source>
</reference>
<dbReference type="STRING" id="1184151.AW736_24695"/>
<dbReference type="PANTHER" id="PTHR33055:SF3">
    <property type="entry name" value="PUTATIVE TRANSPOSASE FOR IS117-RELATED"/>
    <property type="match status" value="1"/>
</dbReference>
<feature type="domain" description="Transposase IS110-like N-terminal" evidence="1">
    <location>
        <begin position="12"/>
        <end position="166"/>
    </location>
</feature>
<gene>
    <name evidence="2" type="ORF">AW736_24695</name>
</gene>
<dbReference type="GO" id="GO:0004803">
    <property type="term" value="F:transposase activity"/>
    <property type="evidence" value="ECO:0007669"/>
    <property type="project" value="InterPro"/>
</dbReference>
<keyword evidence="3" id="KW-1185">Reference proteome</keyword>
<name>A0A178IAK5_9BACT</name>
<sequence length="315" mass="35301">MIDAIPELIVSLDRSDKTAAVALLHVQTGAVDQYSISLQPEDLEVWCTRLQAGHSAARLIVAFEQPAPNLLAFFAARGPAAIYALNPSATWAYRQSLVVSHARTDRSDAYHQALYILNHRGELPPWVPVPEEVEQLDRLCEARRKFVDTRTGLTNRLQAVLKRYYPQALLLMHEDIWRAINLAFLRRWPSPQALEKTRLSTLKAFFHQHGSRSEARWQTRQSVVQNLIPLSGQEPLSERLEVSALADQLEALNKTILRYDQTVAEHFAACRDTALIQALPGAGPNFAPRLYVAFARYASRCKDAQSFASAVGIAP</sequence>
<proteinExistence type="predicted"/>
<dbReference type="PANTHER" id="PTHR33055">
    <property type="entry name" value="TRANSPOSASE FOR INSERTION SEQUENCE ELEMENT IS1111A"/>
    <property type="match status" value="1"/>
</dbReference>
<protein>
    <recommendedName>
        <fullName evidence="1">Transposase IS110-like N-terminal domain-containing protein</fullName>
    </recommendedName>
</protein>
<evidence type="ECO:0000313" key="3">
    <source>
        <dbReference type="Proteomes" id="UP000078486"/>
    </source>
</evidence>
<evidence type="ECO:0000259" key="1">
    <source>
        <dbReference type="Pfam" id="PF01548"/>
    </source>
</evidence>
<evidence type="ECO:0000313" key="2">
    <source>
        <dbReference type="EMBL" id="OAM87063.1"/>
    </source>
</evidence>
<comment type="caution">
    <text evidence="2">The sequence shown here is derived from an EMBL/GenBank/DDBJ whole genome shotgun (WGS) entry which is preliminary data.</text>
</comment>
<accession>A0A178IAK5</accession>
<dbReference type="AlphaFoldDB" id="A0A178IAK5"/>
<dbReference type="Pfam" id="PF01548">
    <property type="entry name" value="DEDD_Tnp_IS110"/>
    <property type="match status" value="1"/>
</dbReference>
<dbReference type="GO" id="GO:0006313">
    <property type="term" value="P:DNA transposition"/>
    <property type="evidence" value="ECO:0007669"/>
    <property type="project" value="InterPro"/>
</dbReference>
<dbReference type="GO" id="GO:0003677">
    <property type="term" value="F:DNA binding"/>
    <property type="evidence" value="ECO:0007669"/>
    <property type="project" value="InterPro"/>
</dbReference>
<organism evidence="2 3">
    <name type="scientific">Termitidicoccus mucosus</name>
    <dbReference type="NCBI Taxonomy" id="1184151"/>
    <lineage>
        <taxon>Bacteria</taxon>
        <taxon>Pseudomonadati</taxon>
        <taxon>Verrucomicrobiota</taxon>
        <taxon>Opitutia</taxon>
        <taxon>Opitutales</taxon>
        <taxon>Opitutaceae</taxon>
        <taxon>Termitidicoccus</taxon>
    </lineage>
</organism>
<dbReference type="RefSeq" id="WP_068772948.1">
    <property type="nucleotide sequence ID" value="NZ_CP109796.1"/>
</dbReference>
<dbReference type="Proteomes" id="UP000078486">
    <property type="component" value="Unassembled WGS sequence"/>
</dbReference>